<name>A0A7W4USS4_LEIAQ</name>
<dbReference type="Gene3D" id="1.10.10.10">
    <property type="entry name" value="Winged helix-like DNA-binding domain superfamily/Winged helix DNA-binding domain"/>
    <property type="match status" value="1"/>
</dbReference>
<dbReference type="GO" id="GO:0003677">
    <property type="term" value="F:DNA binding"/>
    <property type="evidence" value="ECO:0007669"/>
    <property type="project" value="UniProtKB-KW"/>
</dbReference>
<organism evidence="2 3">
    <name type="scientific">Leifsonia aquatica</name>
    <name type="common">Corynebacterium aquaticum</name>
    <dbReference type="NCBI Taxonomy" id="144185"/>
    <lineage>
        <taxon>Bacteria</taxon>
        <taxon>Bacillati</taxon>
        <taxon>Actinomycetota</taxon>
        <taxon>Actinomycetes</taxon>
        <taxon>Micrococcales</taxon>
        <taxon>Microbacteriaceae</taxon>
        <taxon>Leifsonia</taxon>
    </lineage>
</organism>
<dbReference type="RefSeq" id="WP_021758347.1">
    <property type="nucleotide sequence ID" value="NZ_DAMDIH010000001.1"/>
</dbReference>
<dbReference type="SMART" id="SM00418">
    <property type="entry name" value="HTH_ARSR"/>
    <property type="match status" value="1"/>
</dbReference>
<sequence length="100" mass="11202">MTEYPSPPMDAVELVDLLRAVADPVRLQMVRVLADGEPHPKTLTEWGCDVQKSTMAHHFKTLREAGLTNTIVNGRTHDIQLRRAELDARFPGLIEALLTD</sequence>
<dbReference type="CDD" id="cd00090">
    <property type="entry name" value="HTH_ARSR"/>
    <property type="match status" value="1"/>
</dbReference>
<dbReference type="AlphaFoldDB" id="A0A7W4USS4"/>
<proteinExistence type="predicted"/>
<dbReference type="Proteomes" id="UP000538196">
    <property type="component" value="Unassembled WGS sequence"/>
</dbReference>
<dbReference type="InterPro" id="IPR001845">
    <property type="entry name" value="HTH_ArsR_DNA-bd_dom"/>
</dbReference>
<dbReference type="SUPFAM" id="SSF46785">
    <property type="entry name" value="Winged helix' DNA-binding domain"/>
    <property type="match status" value="1"/>
</dbReference>
<dbReference type="GO" id="GO:0003700">
    <property type="term" value="F:DNA-binding transcription factor activity"/>
    <property type="evidence" value="ECO:0007669"/>
    <property type="project" value="InterPro"/>
</dbReference>
<evidence type="ECO:0000313" key="3">
    <source>
        <dbReference type="Proteomes" id="UP000538196"/>
    </source>
</evidence>
<feature type="domain" description="HTH arsR-type" evidence="1">
    <location>
        <begin position="6"/>
        <end position="100"/>
    </location>
</feature>
<gene>
    <name evidence="2" type="ORF">FHX33_000149</name>
</gene>
<reference evidence="2 3" key="1">
    <citation type="submission" date="2020-08" db="EMBL/GenBank/DDBJ databases">
        <title>Sequencing the genomes of 1000 actinobacteria strains.</title>
        <authorList>
            <person name="Klenk H.-P."/>
        </authorList>
    </citation>
    <scope>NUCLEOTIDE SEQUENCE [LARGE SCALE GENOMIC DNA]</scope>
    <source>
        <strain evidence="2 3">DSM 20146</strain>
    </source>
</reference>
<dbReference type="InterPro" id="IPR036390">
    <property type="entry name" value="WH_DNA-bd_sf"/>
</dbReference>
<dbReference type="PROSITE" id="PS50987">
    <property type="entry name" value="HTH_ARSR_2"/>
    <property type="match status" value="1"/>
</dbReference>
<dbReference type="PRINTS" id="PR00778">
    <property type="entry name" value="HTHARSR"/>
</dbReference>
<keyword evidence="2" id="KW-0238">DNA-binding</keyword>
<protein>
    <submittedName>
        <fullName evidence="2">DNA-binding transcriptional ArsR family regulator</fullName>
    </submittedName>
</protein>
<keyword evidence="3" id="KW-1185">Reference proteome</keyword>
<dbReference type="InterPro" id="IPR011991">
    <property type="entry name" value="ArsR-like_HTH"/>
</dbReference>
<dbReference type="EMBL" id="JACHVP010000001">
    <property type="protein sequence ID" value="MBB2965417.1"/>
    <property type="molecule type" value="Genomic_DNA"/>
</dbReference>
<evidence type="ECO:0000313" key="2">
    <source>
        <dbReference type="EMBL" id="MBB2965417.1"/>
    </source>
</evidence>
<accession>A0A7W4USS4</accession>
<comment type="caution">
    <text evidence="2">The sequence shown here is derived from an EMBL/GenBank/DDBJ whole genome shotgun (WGS) entry which is preliminary data.</text>
</comment>
<evidence type="ECO:0000259" key="1">
    <source>
        <dbReference type="PROSITE" id="PS50987"/>
    </source>
</evidence>
<dbReference type="InterPro" id="IPR036388">
    <property type="entry name" value="WH-like_DNA-bd_sf"/>
</dbReference>